<dbReference type="GO" id="GO:0005737">
    <property type="term" value="C:cytoplasm"/>
    <property type="evidence" value="ECO:0007669"/>
    <property type="project" value="TreeGrafter"/>
</dbReference>
<dbReference type="PANTHER" id="PTHR11904:SF9">
    <property type="entry name" value="PURINE NUCLEOSIDE PHOSPHORYLASE-RELATED"/>
    <property type="match status" value="1"/>
</dbReference>
<feature type="domain" description="Nucleoside phosphorylase" evidence="7">
    <location>
        <begin position="2"/>
        <end position="95"/>
    </location>
</feature>
<gene>
    <name evidence="8" type="ORF">METZ01_LOCUS180433</name>
</gene>
<name>A0A382CNZ3_9ZZZZ</name>
<evidence type="ECO:0000256" key="2">
    <source>
        <dbReference type="ARBA" id="ARBA00006751"/>
    </source>
</evidence>
<evidence type="ECO:0000256" key="5">
    <source>
        <dbReference type="ARBA" id="ARBA00022679"/>
    </source>
</evidence>
<comment type="similarity">
    <text evidence="2">Belongs to the PNP/MTAP phosphorylase family.</text>
</comment>
<dbReference type="InterPro" id="IPR011268">
    <property type="entry name" value="Purine_phosphorylase"/>
</dbReference>
<dbReference type="Gene3D" id="3.40.50.1580">
    <property type="entry name" value="Nucleoside phosphorylase domain"/>
    <property type="match status" value="1"/>
</dbReference>
<dbReference type="GO" id="GO:0009116">
    <property type="term" value="P:nucleoside metabolic process"/>
    <property type="evidence" value="ECO:0007669"/>
    <property type="project" value="InterPro"/>
</dbReference>
<evidence type="ECO:0000256" key="4">
    <source>
        <dbReference type="ARBA" id="ARBA00022676"/>
    </source>
</evidence>
<protein>
    <recommendedName>
        <fullName evidence="3">purine-nucleoside phosphorylase</fullName>
        <ecNumber evidence="3">2.4.2.1</ecNumber>
    </recommendedName>
    <alternativeName>
        <fullName evidence="6">Inosine-guanosine phosphorylase</fullName>
    </alternativeName>
</protein>
<dbReference type="UniPathway" id="UPA00606"/>
<dbReference type="GO" id="GO:0004731">
    <property type="term" value="F:purine-nucleoside phosphorylase activity"/>
    <property type="evidence" value="ECO:0007669"/>
    <property type="project" value="UniProtKB-EC"/>
</dbReference>
<dbReference type="InterPro" id="IPR035994">
    <property type="entry name" value="Nucleoside_phosphorylase_sf"/>
</dbReference>
<evidence type="ECO:0000259" key="7">
    <source>
        <dbReference type="Pfam" id="PF01048"/>
    </source>
</evidence>
<keyword evidence="4" id="KW-0328">Glycosyltransferase</keyword>
<evidence type="ECO:0000256" key="1">
    <source>
        <dbReference type="ARBA" id="ARBA00005058"/>
    </source>
</evidence>
<dbReference type="AlphaFoldDB" id="A0A382CNZ3"/>
<evidence type="ECO:0000256" key="3">
    <source>
        <dbReference type="ARBA" id="ARBA00011886"/>
    </source>
</evidence>
<dbReference type="EC" id="2.4.2.1" evidence="3"/>
<proteinExistence type="inferred from homology"/>
<organism evidence="8">
    <name type="scientific">marine metagenome</name>
    <dbReference type="NCBI Taxonomy" id="408172"/>
    <lineage>
        <taxon>unclassified sequences</taxon>
        <taxon>metagenomes</taxon>
        <taxon>ecological metagenomes</taxon>
    </lineage>
</organism>
<dbReference type="SUPFAM" id="SSF53167">
    <property type="entry name" value="Purine and uridine phosphorylases"/>
    <property type="match status" value="1"/>
</dbReference>
<sequence>MDIPVARGTYAAVLGPAYQIAAEIRALELIGADVVGMSAVLEVVIARALGIRCLAFSMVVNKATGFRTPKLSHQGVIEVGRRAGGRLTALLTELIPRLEIGSQSTSAK</sequence>
<evidence type="ECO:0000313" key="8">
    <source>
        <dbReference type="EMBL" id="SVB27579.1"/>
    </source>
</evidence>
<dbReference type="EMBL" id="UINC01035336">
    <property type="protein sequence ID" value="SVB27579.1"/>
    <property type="molecule type" value="Genomic_DNA"/>
</dbReference>
<reference evidence="8" key="1">
    <citation type="submission" date="2018-05" db="EMBL/GenBank/DDBJ databases">
        <authorList>
            <person name="Lanie J.A."/>
            <person name="Ng W.-L."/>
            <person name="Kazmierczak K.M."/>
            <person name="Andrzejewski T.M."/>
            <person name="Davidsen T.M."/>
            <person name="Wayne K.J."/>
            <person name="Tettelin H."/>
            <person name="Glass J.I."/>
            <person name="Rusch D."/>
            <person name="Podicherti R."/>
            <person name="Tsui H.-C.T."/>
            <person name="Winkler M.E."/>
        </authorList>
    </citation>
    <scope>NUCLEOTIDE SEQUENCE</scope>
</reference>
<dbReference type="Pfam" id="PF01048">
    <property type="entry name" value="PNP_UDP_1"/>
    <property type="match status" value="1"/>
</dbReference>
<accession>A0A382CNZ3</accession>
<comment type="pathway">
    <text evidence="1">Purine metabolism; purine nucleoside salvage.</text>
</comment>
<dbReference type="InterPro" id="IPR000845">
    <property type="entry name" value="Nucleoside_phosphorylase_d"/>
</dbReference>
<dbReference type="PANTHER" id="PTHR11904">
    <property type="entry name" value="METHYLTHIOADENOSINE/PURINE NUCLEOSIDE PHOSPHORYLASE"/>
    <property type="match status" value="1"/>
</dbReference>
<keyword evidence="5" id="KW-0808">Transferase</keyword>
<evidence type="ECO:0000256" key="6">
    <source>
        <dbReference type="ARBA" id="ARBA00031036"/>
    </source>
</evidence>